<dbReference type="GO" id="GO:0003676">
    <property type="term" value="F:nucleic acid binding"/>
    <property type="evidence" value="ECO:0007669"/>
    <property type="project" value="InterPro"/>
</dbReference>
<evidence type="ECO:0000313" key="4">
    <source>
        <dbReference type="EnsemblMetazoa" id="XP_014241230.1"/>
    </source>
</evidence>
<dbReference type="SUPFAM" id="SSF53032">
    <property type="entry name" value="tRNA-intron endonuclease catalytic domain-like"/>
    <property type="match status" value="1"/>
</dbReference>
<dbReference type="GeneID" id="106661962"/>
<dbReference type="EnsemblMetazoa" id="XM_014385744.1">
    <property type="protein sequence ID" value="XP_014241230.1"/>
    <property type="gene ID" value="LOC106661962"/>
</dbReference>
<dbReference type="InterPro" id="IPR018593">
    <property type="entry name" value="tRNA-endonuc_su_Sen15"/>
</dbReference>
<dbReference type="Proteomes" id="UP000494040">
    <property type="component" value="Unassembled WGS sequence"/>
</dbReference>
<dbReference type="Pfam" id="PF09631">
    <property type="entry name" value="Sen15"/>
    <property type="match status" value="1"/>
</dbReference>
<dbReference type="InterPro" id="IPR011856">
    <property type="entry name" value="tRNA_endonuc-like_dom_sf"/>
</dbReference>
<dbReference type="Gene3D" id="3.40.1350.10">
    <property type="match status" value="1"/>
</dbReference>
<dbReference type="AlphaFoldDB" id="A0A8I6TBM2"/>
<evidence type="ECO:0000313" key="5">
    <source>
        <dbReference type="Proteomes" id="UP000494040"/>
    </source>
</evidence>
<proteinExistence type="inferred from homology"/>
<dbReference type="GO" id="GO:0005634">
    <property type="term" value="C:nucleus"/>
    <property type="evidence" value="ECO:0007669"/>
    <property type="project" value="UniProtKB-ARBA"/>
</dbReference>
<protein>
    <recommendedName>
        <fullName evidence="3">tRNA-splicing endonuclease subunit Sen15 domain-containing protein</fullName>
    </recommendedName>
</protein>
<dbReference type="InterPro" id="IPR036167">
    <property type="entry name" value="tRNA_intron_Endo_cat-like_sf"/>
</dbReference>
<dbReference type="GO" id="GO:0006388">
    <property type="term" value="P:tRNA splicing, via endonucleolytic cleavage and ligation"/>
    <property type="evidence" value="ECO:0007669"/>
    <property type="project" value="InterPro"/>
</dbReference>
<organism evidence="4 5">
    <name type="scientific">Cimex lectularius</name>
    <name type="common">Bed bug</name>
    <name type="synonym">Acanthia lectularia</name>
    <dbReference type="NCBI Taxonomy" id="79782"/>
    <lineage>
        <taxon>Eukaryota</taxon>
        <taxon>Metazoa</taxon>
        <taxon>Ecdysozoa</taxon>
        <taxon>Arthropoda</taxon>
        <taxon>Hexapoda</taxon>
        <taxon>Insecta</taxon>
        <taxon>Pterygota</taxon>
        <taxon>Neoptera</taxon>
        <taxon>Paraneoptera</taxon>
        <taxon>Hemiptera</taxon>
        <taxon>Heteroptera</taxon>
        <taxon>Panheteroptera</taxon>
        <taxon>Cimicomorpha</taxon>
        <taxon>Cimicidae</taxon>
        <taxon>Cimex</taxon>
    </lineage>
</organism>
<name>A0A8I6TBM2_CIMLE</name>
<dbReference type="KEGG" id="clec:106661962"/>
<reference evidence="4" key="1">
    <citation type="submission" date="2022-01" db="UniProtKB">
        <authorList>
            <consortium name="EnsemblMetazoa"/>
        </authorList>
    </citation>
    <scope>IDENTIFICATION</scope>
</reference>
<evidence type="ECO:0000256" key="1">
    <source>
        <dbReference type="ARBA" id="ARBA00006091"/>
    </source>
</evidence>
<dbReference type="OMA" id="LMYDTEY"/>
<keyword evidence="2" id="KW-0819">tRNA processing</keyword>
<dbReference type="RefSeq" id="XP_014241230.1">
    <property type="nucleotide sequence ID" value="XM_014385744.1"/>
</dbReference>
<dbReference type="PANTHER" id="PTHR28582:SF1">
    <property type="entry name" value="TRNA-SPLICING ENDONUCLEASE SUBUNIT SEN15"/>
    <property type="match status" value="1"/>
</dbReference>
<feature type="domain" description="tRNA-splicing endonuclease subunit Sen15" evidence="3">
    <location>
        <begin position="27"/>
        <end position="121"/>
    </location>
</feature>
<evidence type="ECO:0000259" key="3">
    <source>
        <dbReference type="Pfam" id="PF09631"/>
    </source>
</evidence>
<sequence length="160" mass="18448">MSLAHPILKEMLNSGCSDHTNILIAFQTYMELCEVHNFETVEHCFSMDMNMIYLKAVEDKEEEIFLPISIKENITPSWIEKVRQAICQNENGEVQKFNIVIRDCDTTCAIYKMTSGLKPPLSPESSRKKKIEGEKNQLVHTEINKVLPELYQTALKQLNK</sequence>
<keyword evidence="5" id="KW-1185">Reference proteome</keyword>
<accession>A0A8I6TBM2</accession>
<dbReference type="OrthoDB" id="10002170at2759"/>
<dbReference type="PANTHER" id="PTHR28582">
    <property type="entry name" value="TRNA-SPLICING ENDONUCLEASE SUBUNIT SEN15"/>
    <property type="match status" value="1"/>
</dbReference>
<evidence type="ECO:0000256" key="2">
    <source>
        <dbReference type="ARBA" id="ARBA00022694"/>
    </source>
</evidence>
<comment type="similarity">
    <text evidence="1">Belongs to the SEN15 family.</text>
</comment>